<sequence length="163" mass="18328">MVNRQEVFQFAVRASKVRQTSLQHKRRAEWMWIPTAQPGEQRNPKKKERVRRGGWEGKDQEEGVQRDLSFLWGLTGPQTGNPGPSVDQLSDPVSGLFRPGLWESQEYYSVPMASLSSCFLEGPKYTQGFCSPCMPKYSATAADIKHVLFRVPPTGQSDADALP</sequence>
<evidence type="ECO:0000313" key="1">
    <source>
        <dbReference type="EMBL" id="KAJ7996038.1"/>
    </source>
</evidence>
<organism evidence="1 2">
    <name type="scientific">Dallia pectoralis</name>
    <name type="common">Alaska blackfish</name>
    <dbReference type="NCBI Taxonomy" id="75939"/>
    <lineage>
        <taxon>Eukaryota</taxon>
        <taxon>Metazoa</taxon>
        <taxon>Chordata</taxon>
        <taxon>Craniata</taxon>
        <taxon>Vertebrata</taxon>
        <taxon>Euteleostomi</taxon>
        <taxon>Actinopterygii</taxon>
        <taxon>Neopterygii</taxon>
        <taxon>Teleostei</taxon>
        <taxon>Protacanthopterygii</taxon>
        <taxon>Esociformes</taxon>
        <taxon>Umbridae</taxon>
        <taxon>Dallia</taxon>
    </lineage>
</organism>
<comment type="caution">
    <text evidence="1">The sequence shown here is derived from an EMBL/GenBank/DDBJ whole genome shotgun (WGS) entry which is preliminary data.</text>
</comment>
<dbReference type="Proteomes" id="UP001157502">
    <property type="component" value="Chromosome 20"/>
</dbReference>
<accession>A0ACC2FX72</accession>
<proteinExistence type="predicted"/>
<protein>
    <submittedName>
        <fullName evidence="1">Uncharacterized protein</fullName>
    </submittedName>
</protein>
<reference evidence="1" key="1">
    <citation type="submission" date="2021-05" db="EMBL/GenBank/DDBJ databases">
        <authorList>
            <person name="Pan Q."/>
            <person name="Jouanno E."/>
            <person name="Zahm M."/>
            <person name="Klopp C."/>
            <person name="Cabau C."/>
            <person name="Louis A."/>
            <person name="Berthelot C."/>
            <person name="Parey E."/>
            <person name="Roest Crollius H."/>
            <person name="Montfort J."/>
            <person name="Robinson-Rechavi M."/>
            <person name="Bouchez O."/>
            <person name="Lampietro C."/>
            <person name="Lopez Roques C."/>
            <person name="Donnadieu C."/>
            <person name="Postlethwait J."/>
            <person name="Bobe J."/>
            <person name="Dillon D."/>
            <person name="Chandos A."/>
            <person name="von Hippel F."/>
            <person name="Guiguen Y."/>
        </authorList>
    </citation>
    <scope>NUCLEOTIDE SEQUENCE</scope>
    <source>
        <strain evidence="1">YG-Jan2019</strain>
    </source>
</reference>
<name>A0ACC2FX72_DALPE</name>
<dbReference type="EMBL" id="CM055747">
    <property type="protein sequence ID" value="KAJ7996038.1"/>
    <property type="molecule type" value="Genomic_DNA"/>
</dbReference>
<evidence type="ECO:0000313" key="2">
    <source>
        <dbReference type="Proteomes" id="UP001157502"/>
    </source>
</evidence>
<keyword evidence="2" id="KW-1185">Reference proteome</keyword>
<gene>
    <name evidence="1" type="ORF">DPEC_G00232940</name>
</gene>